<comment type="caution">
    <text evidence="1">The sequence shown here is derived from an EMBL/GenBank/DDBJ whole genome shotgun (WGS) entry which is preliminary data.</text>
</comment>
<dbReference type="Proteomes" id="UP000812031">
    <property type="component" value="Unassembled WGS sequence"/>
</dbReference>
<accession>A0ABS6XXR3</accession>
<dbReference type="PROSITE" id="PS51257">
    <property type="entry name" value="PROKAR_LIPOPROTEIN"/>
    <property type="match status" value="1"/>
</dbReference>
<evidence type="ECO:0000313" key="2">
    <source>
        <dbReference type="Proteomes" id="UP000812031"/>
    </source>
</evidence>
<keyword evidence="2" id="KW-1185">Reference proteome</keyword>
<organism evidence="1 2">
    <name type="scientific">Flavobacterium taihuense</name>
    <dbReference type="NCBI Taxonomy" id="2857508"/>
    <lineage>
        <taxon>Bacteria</taxon>
        <taxon>Pseudomonadati</taxon>
        <taxon>Bacteroidota</taxon>
        <taxon>Flavobacteriia</taxon>
        <taxon>Flavobacteriales</taxon>
        <taxon>Flavobacteriaceae</taxon>
        <taxon>Flavobacterium</taxon>
    </lineage>
</organism>
<protein>
    <submittedName>
        <fullName evidence="1">Uncharacterized protein</fullName>
    </submittedName>
</protein>
<gene>
    <name evidence="1" type="ORF">KZH69_11275</name>
</gene>
<proteinExistence type="predicted"/>
<dbReference type="EMBL" id="JAHWYN010000008">
    <property type="protein sequence ID" value="MBW4361066.1"/>
    <property type="molecule type" value="Genomic_DNA"/>
</dbReference>
<dbReference type="RefSeq" id="WP_219317544.1">
    <property type="nucleotide sequence ID" value="NZ_JAHWYN010000008.1"/>
</dbReference>
<reference evidence="1 2" key="1">
    <citation type="submission" date="2021-07" db="EMBL/GenBank/DDBJ databases">
        <title>Flavobacterium sp. nov. isolated from sediment on the Taihu Lake.</title>
        <authorList>
            <person name="Qu J.-H."/>
        </authorList>
    </citation>
    <scope>NUCLEOTIDE SEQUENCE [LARGE SCALE GENOMIC DNA]</scope>
    <source>
        <strain evidence="1 2">NAS39</strain>
    </source>
</reference>
<evidence type="ECO:0000313" key="1">
    <source>
        <dbReference type="EMBL" id="MBW4361066.1"/>
    </source>
</evidence>
<name>A0ABS6XXR3_9FLAO</name>
<sequence length="290" mass="33775">MKKNLTLCSVFLLLVSCVPQPQNKNLTYQNIVILSDLSSRIANKQPKDIGEIYKIVQNFKTECVKPGEKIGDKSCISFSTFSDKVVASIDIQKIKSLEEKQRFINSTKEYKNSGFVQKINDFEQKVKSEYSNTRNQGLDLISILIEKIENEPIIKKDTLYTDTIDTTFVKYDNHIYIFTDGYLEYLNKNANNQFYFGSSEIDKIRQFCKANNVDITNALEINSSLCLPSNKSNKNKYINLHILETQERDKNDKLQTYKYPKGQRDNEILEAVWRKWAKESGFKSLEWKKY</sequence>